<name>A0ABQ7L3I8_BRACM</name>
<evidence type="ECO:0008006" key="3">
    <source>
        <dbReference type="Google" id="ProtNLM"/>
    </source>
</evidence>
<dbReference type="PANTHER" id="PTHR23172:SF68">
    <property type="entry name" value="DNAJ DOMAIN PROTEIN"/>
    <property type="match status" value="1"/>
</dbReference>
<dbReference type="SUPFAM" id="SSF46565">
    <property type="entry name" value="Chaperone J-domain"/>
    <property type="match status" value="1"/>
</dbReference>
<keyword evidence="2" id="KW-1185">Reference proteome</keyword>
<evidence type="ECO:0000313" key="1">
    <source>
        <dbReference type="EMBL" id="KAG5381173.1"/>
    </source>
</evidence>
<gene>
    <name evidence="1" type="primary">A07p049950.1_BraROA</name>
    <name evidence="1" type="ORF">IGI04_029015</name>
</gene>
<dbReference type="InterPro" id="IPR036869">
    <property type="entry name" value="J_dom_sf"/>
</dbReference>
<evidence type="ECO:0000313" key="2">
    <source>
        <dbReference type="Proteomes" id="UP000823674"/>
    </source>
</evidence>
<dbReference type="Gene3D" id="1.10.287.110">
    <property type="entry name" value="DnaJ domain"/>
    <property type="match status" value="1"/>
</dbReference>
<protein>
    <recommendedName>
        <fullName evidence="3">J domain-containing protein</fullName>
    </recommendedName>
</protein>
<reference evidence="1 2" key="1">
    <citation type="submission" date="2021-03" db="EMBL/GenBank/DDBJ databases">
        <authorList>
            <person name="King G.J."/>
            <person name="Bancroft I."/>
            <person name="Baten A."/>
            <person name="Bloomfield J."/>
            <person name="Borpatragohain P."/>
            <person name="He Z."/>
            <person name="Irish N."/>
            <person name="Irwin J."/>
            <person name="Liu K."/>
            <person name="Mauleon R.P."/>
            <person name="Moore J."/>
            <person name="Morris R."/>
            <person name="Ostergaard L."/>
            <person name="Wang B."/>
            <person name="Wells R."/>
        </authorList>
    </citation>
    <scope>NUCLEOTIDE SEQUENCE [LARGE SCALE GENOMIC DNA]</scope>
    <source>
        <strain evidence="1">R-o-18</strain>
        <tissue evidence="1">Leaf</tissue>
    </source>
</reference>
<accession>A0ABQ7L3I8</accession>
<comment type="caution">
    <text evidence="1">The sequence shown here is derived from an EMBL/GenBank/DDBJ whole genome shotgun (WGS) entry which is preliminary data.</text>
</comment>
<proteinExistence type="predicted"/>
<organism evidence="1 2">
    <name type="scientific">Brassica rapa subsp. trilocularis</name>
    <dbReference type="NCBI Taxonomy" id="1813537"/>
    <lineage>
        <taxon>Eukaryota</taxon>
        <taxon>Viridiplantae</taxon>
        <taxon>Streptophyta</taxon>
        <taxon>Embryophyta</taxon>
        <taxon>Tracheophyta</taxon>
        <taxon>Spermatophyta</taxon>
        <taxon>Magnoliopsida</taxon>
        <taxon>eudicotyledons</taxon>
        <taxon>Gunneridae</taxon>
        <taxon>Pentapetalae</taxon>
        <taxon>rosids</taxon>
        <taxon>malvids</taxon>
        <taxon>Brassicales</taxon>
        <taxon>Brassicaceae</taxon>
        <taxon>Brassiceae</taxon>
        <taxon>Brassica</taxon>
    </lineage>
</organism>
<sequence length="330" mass="36962">MDEFVALTELYGLKPRGKSAPMAALKRSAFDRNSVKTSPFDSGDDDANAELTLKDSKFDSLNPGGFDDFSVFDELNKLSSTNDSGKTKSCLSCVCYLFLKSISLPVNAGDDDLIGFYELIPGFGGSGQPSNKFVNREFQETEAVQVNKQQFGLDDDLEALFISHVASAQFLDDLSPLFGGKSDRRRLARWEHEQIIKDRKEKAIADMNNRDHQIQIEQEERSRISETLDAEIKLWATGKEGNLRALISSLHLVSSPLLNKTVLWPGCGWEAVSLTDLITSAAVKKVYKKANLYVHPDKVHQKGTQQKYIAEKVFNILQEAWNKFNKEELS</sequence>
<dbReference type="EMBL" id="JADBGQ010000009">
    <property type="protein sequence ID" value="KAG5381173.1"/>
    <property type="molecule type" value="Genomic_DNA"/>
</dbReference>
<dbReference type="Proteomes" id="UP000823674">
    <property type="component" value="Chromosome A07"/>
</dbReference>
<dbReference type="PANTHER" id="PTHR23172">
    <property type="entry name" value="AUXILIN/CYCLIN G-ASSOCIATED KINASE-RELATED"/>
    <property type="match status" value="1"/>
</dbReference>